<keyword evidence="2" id="KW-1015">Disulfide bond</keyword>
<keyword evidence="1" id="KW-0732">Signal</keyword>
<dbReference type="InterPro" id="IPR026444">
    <property type="entry name" value="Secre_tail"/>
</dbReference>
<dbReference type="Gene3D" id="2.60.120.200">
    <property type="match status" value="2"/>
</dbReference>
<protein>
    <recommendedName>
        <fullName evidence="3">LamG-like jellyroll fold domain-containing protein</fullName>
    </recommendedName>
</protein>
<name>A0A401U6L4_9BACT</name>
<evidence type="ECO:0000313" key="4">
    <source>
        <dbReference type="EMBL" id="GCC50492.1"/>
    </source>
</evidence>
<evidence type="ECO:0000313" key="5">
    <source>
        <dbReference type="Proteomes" id="UP000288227"/>
    </source>
</evidence>
<accession>A0A401U6L4</accession>
<dbReference type="Pfam" id="PF18676">
    <property type="entry name" value="MBG_2"/>
    <property type="match status" value="1"/>
</dbReference>
<proteinExistence type="predicted"/>
<dbReference type="InterPro" id="IPR013320">
    <property type="entry name" value="ConA-like_dom_sf"/>
</dbReference>
<dbReference type="Pfam" id="PF18962">
    <property type="entry name" value="Por_Secre_tail"/>
    <property type="match status" value="1"/>
</dbReference>
<dbReference type="Pfam" id="PF13385">
    <property type="entry name" value="Laminin_G_3"/>
    <property type="match status" value="2"/>
</dbReference>
<dbReference type="SMART" id="SM00560">
    <property type="entry name" value="LamGL"/>
    <property type="match status" value="1"/>
</dbReference>
<dbReference type="PANTHER" id="PTHR42535:SF2">
    <property type="entry name" value="CHROMOSOME UNDETERMINED SCAFFOLD_146, WHOLE GENOME SHOTGUN SEQUENCE"/>
    <property type="match status" value="1"/>
</dbReference>
<feature type="domain" description="LamG-like jellyroll fold" evidence="3">
    <location>
        <begin position="605"/>
        <end position="746"/>
    </location>
</feature>
<dbReference type="GO" id="GO:0004553">
    <property type="term" value="F:hydrolase activity, hydrolyzing O-glycosyl compounds"/>
    <property type="evidence" value="ECO:0007669"/>
    <property type="project" value="UniProtKB-ARBA"/>
</dbReference>
<dbReference type="PANTHER" id="PTHR42535">
    <property type="entry name" value="OOKINETE PROTEIN, PUTATIVE-RELATED"/>
    <property type="match status" value="1"/>
</dbReference>
<dbReference type="SUPFAM" id="SSF49899">
    <property type="entry name" value="Concanavalin A-like lectins/glucanases"/>
    <property type="match status" value="2"/>
</dbReference>
<sequence>MLVSIVGYGQIPTTNLLGEYKFTLGNLNSTVGTNHFTQTGSALTLIPNRAGGANRAISLNGDYLQRPSTTGNSFSVSFWIKTSTNDANVRVIMDQSERTSSTEGTSETGWYAYLLNGRIGLAANYEWYRWNTSGYLGWHYAATTTNIADGLWHHVTITNRSYMESRYAGGQVVGNTYKIYIDNTLSVTKVAEKELGAVTGAVIRRFITPAIPITIGNSRMGNSSSYEDAIDDIRYYNATLTPGDVTALATETVCAGSTGVTASTQDITIQLDVNGNATIAANDINNGSTNTCGDPVTVSLDITSFTCADLGPNTVTLTAEDVEGNSDVATATVTVVPSIVVSTVSSIFILPVDANGNATLTPEDIDNGTSASCGTAGLTMTLSKTNFTCSDVGANIQVTLTVEDTHGNVETGTAFVRTEDSTAPTAIAQDITVQLDAVTGMATITPAMINNGSNDNCDVNLSLSKTNFNCDDLGENVVTLTVTDNRMNSSTATATVTVTSIIVDETISAANANFCTDGSSGTTISTGSSVVGVNYFLRNSADNSIVEGPIAGTRTALDFNTGNLSATTTFNVFAEVGGTQLPGNALDFDGVNDKVTTPYTLSTTSTLTIEAWLFPRSTNYDRLITNFSGAGAIQAGEFILDSYNVTDNGRGLRFIVAGAGGVSHSTTAANAMTLNAWNHVAITFNNGVVKIFVGGIQVATTTAPFTTIPGTAFPIHFGEDRIPGTAEFFNGKMDEVRIWSVAKTAAELFANKDLCLIGTEPNLQLYYAFDQSSGSVLTDLVSAKNGTLTNMDGTTDWVNGALISCVSICSLQMSTEITVGDNTNPTAIAQNITVNLNAAGEITITAADVNNGSSDDCTTTGSLLLSLDKSIFTCADIGANAVVLTVEDASGNQSIANVTVTVADNAGPTVVTKNINVDLDQSGNATITAADVDNGSSDNCTDLASLVLSIDIASFTEANVGANTVTLTVEDANGNSNTGTATVTVTDRLVQTITFNEIADRTYAEGGFDLSATSSSALPVSYSVVSGPATLIGNTVSITGLGLVTIEALQAGDSEYKAAASVEQSFTVNAALLTVTATDQTITYGDALPTLTFTYNGFADGETDAVLTSQPVIVTTATANSDAGNYPITLVGGTADNYTLTLVDGTLTINKADQIISINGIANKTIQDAAFDIVASTTSGLELSYTITGPATISGTTITLNGTEGTVTLTASQAGNVNFNQASASVSFDVIDTRQAQTITFAAIQDQILETGQMSLVATTSSGLAITFEMLSGPATLSGNVVSFTGLGTVMIRASQPGNDNFKPANAVERSIEIVTITGTDEGVSSLMIYPNPATDYLQINIPHKGNAQVSILSSDGKEWMIVNDLTNRVDISALPKGIYLVRVITASEATTHKIIKN</sequence>
<reference evidence="4 5" key="1">
    <citation type="submission" date="2018-11" db="EMBL/GenBank/DDBJ databases">
        <title>Chryseotalea sanarue gen. nov., sp., nov., a member of the family Cytophagaceae, isolated from a brackish lake in Hamamatsu Japan.</title>
        <authorList>
            <person name="Maejima Y."/>
            <person name="Iino T."/>
            <person name="Muraguchi Y."/>
            <person name="Fukuda K."/>
            <person name="Ohkuma M."/>
            <person name="Moriuchi R."/>
            <person name="Dohra H."/>
            <person name="Kimbara K."/>
            <person name="Shintani M."/>
        </authorList>
    </citation>
    <scope>NUCLEOTIDE SEQUENCE [LARGE SCALE GENOMIC DNA]</scope>
    <source>
        <strain evidence="4 5">Ys</strain>
    </source>
</reference>
<organism evidence="4 5">
    <name type="scientific">Chryseotalea sanaruensis</name>
    <dbReference type="NCBI Taxonomy" id="2482724"/>
    <lineage>
        <taxon>Bacteria</taxon>
        <taxon>Pseudomonadati</taxon>
        <taxon>Bacteroidota</taxon>
        <taxon>Cytophagia</taxon>
        <taxon>Cytophagales</taxon>
        <taxon>Chryseotaleaceae</taxon>
        <taxon>Chryseotalea</taxon>
    </lineage>
</organism>
<evidence type="ECO:0000256" key="2">
    <source>
        <dbReference type="ARBA" id="ARBA00023157"/>
    </source>
</evidence>
<dbReference type="Gene3D" id="3.30.160.710">
    <property type="match status" value="1"/>
</dbReference>
<dbReference type="NCBIfam" id="TIGR04183">
    <property type="entry name" value="Por_Secre_tail"/>
    <property type="match status" value="1"/>
</dbReference>
<dbReference type="EMBL" id="BHXQ01000001">
    <property type="protein sequence ID" value="GCC50492.1"/>
    <property type="molecule type" value="Genomic_DNA"/>
</dbReference>
<dbReference type="Proteomes" id="UP000288227">
    <property type="component" value="Unassembled WGS sequence"/>
</dbReference>
<gene>
    <name evidence="4" type="ORF">SanaruYs_07070</name>
</gene>
<dbReference type="InterPro" id="IPR006558">
    <property type="entry name" value="LamG-like"/>
</dbReference>
<dbReference type="GO" id="GO:0005975">
    <property type="term" value="P:carbohydrate metabolic process"/>
    <property type="evidence" value="ECO:0007669"/>
    <property type="project" value="UniProtKB-ARBA"/>
</dbReference>
<evidence type="ECO:0000259" key="3">
    <source>
        <dbReference type="SMART" id="SM00560"/>
    </source>
</evidence>
<keyword evidence="5" id="KW-1185">Reference proteome</keyword>
<comment type="caution">
    <text evidence="4">The sequence shown here is derived from an EMBL/GenBank/DDBJ whole genome shotgun (WGS) entry which is preliminary data.</text>
</comment>
<dbReference type="InterPro" id="IPR041286">
    <property type="entry name" value="MBG_2"/>
</dbReference>
<evidence type="ECO:0000256" key="1">
    <source>
        <dbReference type="ARBA" id="ARBA00022729"/>
    </source>
</evidence>